<dbReference type="AlphaFoldDB" id="M7NWL9"/>
<keyword evidence="4 8" id="KW-0472">Membrane</keyword>
<dbReference type="Proteomes" id="UP000012019">
    <property type="component" value="Unassembled WGS sequence"/>
</dbReference>
<evidence type="ECO:0000256" key="7">
    <source>
        <dbReference type="ARBA" id="ARBA00023316"/>
    </source>
</evidence>
<keyword evidence="6 8" id="KW-0456">Lyase</keyword>
<dbReference type="NCBIfam" id="NF008112">
    <property type="entry name" value="PRK10859.1"/>
    <property type="match status" value="1"/>
</dbReference>
<dbReference type="Gene3D" id="1.10.530.10">
    <property type="match status" value="1"/>
</dbReference>
<feature type="active site" evidence="8">
    <location>
        <position position="304"/>
    </location>
</feature>
<comment type="caution">
    <text evidence="11">The sequence shown here is derived from an EMBL/GenBank/DDBJ whole genome shotgun (WGS) entry which is preliminary data.</text>
</comment>
<dbReference type="GO" id="GO:0009253">
    <property type="term" value="P:peptidoglycan catabolic process"/>
    <property type="evidence" value="ECO:0007669"/>
    <property type="project" value="TreeGrafter"/>
</dbReference>
<dbReference type="PROSITE" id="PS51257">
    <property type="entry name" value="PROKAR_LIPOPROTEIN"/>
    <property type="match status" value="1"/>
</dbReference>
<accession>M7NWL9</accession>
<dbReference type="CDD" id="cd01009">
    <property type="entry name" value="PBP2_YfhD_N"/>
    <property type="match status" value="1"/>
</dbReference>
<dbReference type="InterPro" id="IPR023346">
    <property type="entry name" value="Lysozyme-like_dom_sf"/>
</dbReference>
<reference evidence="11 12" key="1">
    <citation type="journal article" date="2013" name="Genome Announc.">
        <title>Draft Genome Sequence of Methylophaga lonarensis MPLT, a Haloalkaliphilic (Non-Methane-Utilizing) Methylotroph.</title>
        <authorList>
            <person name="Shetty S.A."/>
            <person name="Marathe N.P."/>
            <person name="Munot H."/>
            <person name="Antony C.P."/>
            <person name="Dhotre D.P."/>
            <person name="Murrell J.C."/>
            <person name="Shouche Y.S."/>
        </authorList>
    </citation>
    <scope>NUCLEOTIDE SEQUENCE [LARGE SCALE GENOMIC DNA]</scope>
    <source>
        <strain evidence="11 12">MPL</strain>
    </source>
</reference>
<protein>
    <recommendedName>
        <fullName evidence="8">Membrane-bound lytic murein transglycosylase F</fullName>
        <ecNumber evidence="8">4.2.2.n1</ecNumber>
    </recommendedName>
    <alternativeName>
        <fullName evidence="8">Murein lyase F</fullName>
    </alternativeName>
</protein>
<comment type="function">
    <text evidence="8">Murein-degrading enzyme that degrades murein glycan strands and insoluble, high-molecular weight murein sacculi, with the concomitant formation of a 1,6-anhydromuramoyl product. Lytic transglycosylases (LTs) play an integral role in the metabolism of the peptidoglycan (PG) sacculus. Their lytic action creates space within the PG sacculus to allow for its expansion as well as for the insertion of various structures such as secretion systems and flagella.</text>
</comment>
<dbReference type="GO" id="GO:0016998">
    <property type="term" value="P:cell wall macromolecule catabolic process"/>
    <property type="evidence" value="ECO:0007669"/>
    <property type="project" value="UniProtKB-UniRule"/>
</dbReference>
<evidence type="ECO:0000313" key="12">
    <source>
        <dbReference type="Proteomes" id="UP000012019"/>
    </source>
</evidence>
<dbReference type="EMBL" id="APHR01000032">
    <property type="protein sequence ID" value="EMR13163.1"/>
    <property type="molecule type" value="Genomic_DNA"/>
</dbReference>
<dbReference type="PATRIC" id="fig|1286106.3.peg.1339"/>
<dbReference type="RefSeq" id="WP_009726328.1">
    <property type="nucleotide sequence ID" value="NZ_APHR01000032.1"/>
</dbReference>
<comment type="subcellular location">
    <subcellularLocation>
        <location evidence="8">Cell outer membrane</location>
        <topology evidence="8">Peripheral membrane protein</topology>
    </subcellularLocation>
    <text evidence="8">Attached to the inner leaflet of the outer membrane.</text>
</comment>
<evidence type="ECO:0000256" key="5">
    <source>
        <dbReference type="ARBA" id="ARBA00023237"/>
    </source>
</evidence>
<dbReference type="Pfam" id="PF00497">
    <property type="entry name" value="SBP_bac_3"/>
    <property type="match status" value="1"/>
</dbReference>
<dbReference type="Gene3D" id="3.40.190.10">
    <property type="entry name" value="Periplasmic binding protein-like II"/>
    <property type="match status" value="2"/>
</dbReference>
<feature type="domain" description="Solute-binding protein family 3/N-terminal" evidence="10">
    <location>
        <begin position="33"/>
        <end position="257"/>
    </location>
</feature>
<organism evidence="11 12">
    <name type="scientific">Methylophaga lonarensis MPL</name>
    <dbReference type="NCBI Taxonomy" id="1286106"/>
    <lineage>
        <taxon>Bacteria</taxon>
        <taxon>Pseudomonadati</taxon>
        <taxon>Pseudomonadota</taxon>
        <taxon>Gammaproteobacteria</taxon>
        <taxon>Thiotrichales</taxon>
        <taxon>Piscirickettsiaceae</taxon>
        <taxon>Methylophaga</taxon>
    </lineage>
</organism>
<dbReference type="PANTHER" id="PTHR35936">
    <property type="entry name" value="MEMBRANE-BOUND LYTIC MUREIN TRANSGLYCOSYLASE F"/>
    <property type="match status" value="1"/>
</dbReference>
<evidence type="ECO:0000256" key="9">
    <source>
        <dbReference type="SAM" id="MobiDB-lite"/>
    </source>
</evidence>
<dbReference type="GO" id="GO:0008933">
    <property type="term" value="F:peptidoglycan lytic transglycosylase activity"/>
    <property type="evidence" value="ECO:0007669"/>
    <property type="project" value="UniProtKB-UniRule"/>
</dbReference>
<name>M7NWL9_9GAMM</name>
<comment type="caution">
    <text evidence="8">Lacks conserved residue(s) required for the propagation of feature annotation.</text>
</comment>
<evidence type="ECO:0000256" key="1">
    <source>
        <dbReference type="ARBA" id="ARBA00007734"/>
    </source>
</evidence>
<feature type="region of interest" description="LT domain" evidence="8">
    <location>
        <begin position="258"/>
        <end position="468"/>
    </location>
</feature>
<keyword evidence="7 8" id="KW-0961">Cell wall biogenesis/degradation</keyword>
<feature type="region of interest" description="Disordered" evidence="9">
    <location>
        <begin position="449"/>
        <end position="468"/>
    </location>
</feature>
<dbReference type="Pfam" id="PF01464">
    <property type="entry name" value="SLT"/>
    <property type="match status" value="1"/>
</dbReference>
<dbReference type="InterPro" id="IPR001638">
    <property type="entry name" value="Solute-binding_3/MltF_N"/>
</dbReference>
<proteinExistence type="inferred from homology"/>
<comment type="similarity">
    <text evidence="2">Belongs to the bacterial solute-binding protein 3 family.</text>
</comment>
<gene>
    <name evidence="8" type="primary">mltF</name>
    <name evidence="11" type="ORF">MPL1_06662</name>
</gene>
<dbReference type="HAMAP" id="MF_02016">
    <property type="entry name" value="MltF"/>
    <property type="match status" value="1"/>
</dbReference>
<evidence type="ECO:0000256" key="6">
    <source>
        <dbReference type="ARBA" id="ARBA00023239"/>
    </source>
</evidence>
<sequence length="468" mass="53308">MLKKLGFFIVTICLLVACSDAKPHLEEILERGELRVLSRYGPTSYFVQGDQLAGFEYELAQQFADYLNVRLKIIVPDSLSSMLTQLEQGRADMAAAGLTVTPERRQRYRFGPVYHEVTQQLVYRAGTSRPSDITELGGRILEVVADSSHVENLQLLRQEIPDLYWAENHELDSSALLELVQLEMIDFTVADSNELAANQTLFPELRVAFDISDPQPLAWMMPASEDGTLHREMIAFFNYLDENGELDKLIEKYYGHIRRFDYVDTRAIHRRLITHLPQFHHLFKAAGEMYGFDWRLLAAIAYQESHWNPNAVSATGVRGLMMLTQATATELGVENREDPKESIFAGARYLVQMKSRLPDRISEPDLTWLGLAAYNIGLGHLEDARRLTEQNGANPDLWTDVREHLPLLAKQKWYSQTRFGYARGGEPVRYVDNIRRYYDILLHHQISADSPPVTPATSDPIQSLPAAL</sequence>
<dbReference type="PROSITE" id="PS00922">
    <property type="entry name" value="TRANSGLYCOSYLASE"/>
    <property type="match status" value="1"/>
</dbReference>
<dbReference type="InterPro" id="IPR008258">
    <property type="entry name" value="Transglycosylase_SLT_dom_1"/>
</dbReference>
<dbReference type="GO" id="GO:0071555">
    <property type="term" value="P:cell wall organization"/>
    <property type="evidence" value="ECO:0007669"/>
    <property type="project" value="UniProtKB-KW"/>
</dbReference>
<dbReference type="SUPFAM" id="SSF53850">
    <property type="entry name" value="Periplasmic binding protein-like II"/>
    <property type="match status" value="1"/>
</dbReference>
<comment type="similarity">
    <text evidence="8">In the C-terminal section; belongs to the transglycosylase Slt family.</text>
</comment>
<dbReference type="STRING" id="1286106.MPL1_06662"/>
<dbReference type="EC" id="4.2.2.n1" evidence="8"/>
<comment type="domain">
    <text evidence="8">The N-terminal domain does not have lytic activity and probably modulates enzymatic activity. The C-terminal domain is the catalytic active domain.</text>
</comment>
<dbReference type="SMART" id="SM00062">
    <property type="entry name" value="PBPb"/>
    <property type="match status" value="1"/>
</dbReference>
<evidence type="ECO:0000256" key="4">
    <source>
        <dbReference type="ARBA" id="ARBA00023136"/>
    </source>
</evidence>
<dbReference type="InterPro" id="IPR000189">
    <property type="entry name" value="Transglyc_AS"/>
</dbReference>
<evidence type="ECO:0000256" key="2">
    <source>
        <dbReference type="ARBA" id="ARBA00010333"/>
    </source>
</evidence>
<keyword evidence="3 8" id="KW-0732">Signal</keyword>
<dbReference type="CDD" id="cd13403">
    <property type="entry name" value="MLTF-like"/>
    <property type="match status" value="1"/>
</dbReference>
<dbReference type="SUPFAM" id="SSF53955">
    <property type="entry name" value="Lysozyme-like"/>
    <property type="match status" value="1"/>
</dbReference>
<dbReference type="PANTHER" id="PTHR35936:SF32">
    <property type="entry name" value="MEMBRANE-BOUND LYTIC MUREIN TRANSGLYCOSYLASE F"/>
    <property type="match status" value="1"/>
</dbReference>
<comment type="similarity">
    <text evidence="1">Belongs to the transglycosylase Slt family.</text>
</comment>
<evidence type="ECO:0000259" key="10">
    <source>
        <dbReference type="SMART" id="SM00062"/>
    </source>
</evidence>
<evidence type="ECO:0000256" key="8">
    <source>
        <dbReference type="HAMAP-Rule" id="MF_02016"/>
    </source>
</evidence>
<keyword evidence="5 8" id="KW-0998">Cell outer membrane</keyword>
<comment type="similarity">
    <text evidence="8">In the N-terminal section; belongs to the bacterial solute-binding protein 3 family.</text>
</comment>
<keyword evidence="12" id="KW-1185">Reference proteome</keyword>
<dbReference type="InterPro" id="IPR023703">
    <property type="entry name" value="MltF"/>
</dbReference>
<evidence type="ECO:0000256" key="3">
    <source>
        <dbReference type="ARBA" id="ARBA00022729"/>
    </source>
</evidence>
<evidence type="ECO:0000313" key="11">
    <source>
        <dbReference type="EMBL" id="EMR13163.1"/>
    </source>
</evidence>
<dbReference type="eggNOG" id="COG4623">
    <property type="taxonomic scope" value="Bacteria"/>
</dbReference>
<dbReference type="GO" id="GO:0009279">
    <property type="term" value="C:cell outer membrane"/>
    <property type="evidence" value="ECO:0007669"/>
    <property type="project" value="UniProtKB-SubCell"/>
</dbReference>
<comment type="catalytic activity">
    <reaction evidence="8">
        <text>Exolytic cleavage of the (1-&gt;4)-beta-glycosidic linkage between N-acetylmuramic acid (MurNAc) and N-acetylglucosamine (GlcNAc) residues in peptidoglycan, from either the reducing or the non-reducing ends of the peptidoglycan chains, with concomitant formation of a 1,6-anhydrobond in the MurNAc residue.</text>
        <dbReference type="EC" id="4.2.2.n1"/>
    </reaction>
</comment>